<sequence>MRYIISKLDGRNPDHNNFDWKIEFSKIPRWQGSLAHQHEYGTGALEFDRCRRWFNTTYGWSQDVVTRAKIATCCKPEDVSVGEVNPHWAYSIIYKDYRIYVAGDKEIAWFRLAHSQT</sequence>
<accession>A0A6J5R5W5</accession>
<evidence type="ECO:0000313" key="4">
    <source>
        <dbReference type="EMBL" id="CAB4221208.1"/>
    </source>
</evidence>
<dbReference type="EMBL" id="LR796758">
    <property type="protein sequence ID" value="CAB4164004.1"/>
    <property type="molecule type" value="Genomic_DNA"/>
</dbReference>
<dbReference type="EMBL" id="LR797099">
    <property type="protein sequence ID" value="CAB4187014.1"/>
    <property type="molecule type" value="Genomic_DNA"/>
</dbReference>
<evidence type="ECO:0000313" key="3">
    <source>
        <dbReference type="EMBL" id="CAB4187014.1"/>
    </source>
</evidence>
<name>A0A6J5R5W5_9CAUD</name>
<dbReference type="EMBL" id="LR796776">
    <property type="protein sequence ID" value="CAB4165756.1"/>
    <property type="molecule type" value="Genomic_DNA"/>
</dbReference>
<dbReference type="EMBL" id="LR797502">
    <property type="protein sequence ID" value="CAB4221208.1"/>
    <property type="molecule type" value="Genomic_DNA"/>
</dbReference>
<organism evidence="3">
    <name type="scientific">uncultured Caudovirales phage</name>
    <dbReference type="NCBI Taxonomy" id="2100421"/>
    <lineage>
        <taxon>Viruses</taxon>
        <taxon>Duplodnaviria</taxon>
        <taxon>Heunggongvirae</taxon>
        <taxon>Uroviricota</taxon>
        <taxon>Caudoviricetes</taxon>
        <taxon>Peduoviridae</taxon>
        <taxon>Maltschvirus</taxon>
        <taxon>Maltschvirus maltsch</taxon>
    </lineage>
</organism>
<reference evidence="3" key="1">
    <citation type="submission" date="2020-05" db="EMBL/GenBank/DDBJ databases">
        <authorList>
            <person name="Chiriac C."/>
            <person name="Salcher M."/>
            <person name="Ghai R."/>
            <person name="Kavagutti S V."/>
        </authorList>
    </citation>
    <scope>NUCLEOTIDE SEQUENCE</scope>
</reference>
<evidence type="ECO:0000313" key="1">
    <source>
        <dbReference type="EMBL" id="CAB4164004.1"/>
    </source>
</evidence>
<gene>
    <name evidence="3" type="ORF">UFOVP1146_360</name>
    <name evidence="4" type="ORF">UFOVP1638_205</name>
    <name evidence="1" type="ORF">UFOVP812_273</name>
    <name evidence="2" type="ORF">UFOVP818_292</name>
</gene>
<proteinExistence type="predicted"/>
<evidence type="ECO:0000313" key="2">
    <source>
        <dbReference type="EMBL" id="CAB4165756.1"/>
    </source>
</evidence>
<protein>
    <submittedName>
        <fullName evidence="3">Uncharacterized protein</fullName>
    </submittedName>
</protein>